<evidence type="ECO:0000256" key="1">
    <source>
        <dbReference type="SAM" id="MobiDB-lite"/>
    </source>
</evidence>
<proteinExistence type="predicted"/>
<dbReference type="AlphaFoldDB" id="A0A2N5SSL8"/>
<reference evidence="2 3" key="1">
    <citation type="submission" date="2017-11" db="EMBL/GenBank/DDBJ databases">
        <title>De novo assembly and phasing of dikaryotic genomes from two isolates of Puccinia coronata f. sp. avenae, the causal agent of oat crown rust.</title>
        <authorList>
            <person name="Miller M.E."/>
            <person name="Zhang Y."/>
            <person name="Omidvar V."/>
            <person name="Sperschneider J."/>
            <person name="Schwessinger B."/>
            <person name="Raley C."/>
            <person name="Palmer J.M."/>
            <person name="Garnica D."/>
            <person name="Upadhyaya N."/>
            <person name="Rathjen J."/>
            <person name="Taylor J.M."/>
            <person name="Park R.F."/>
            <person name="Dodds P.N."/>
            <person name="Hirsch C.D."/>
            <person name="Kianian S.F."/>
            <person name="Figueroa M."/>
        </authorList>
    </citation>
    <scope>NUCLEOTIDE SEQUENCE [LARGE SCALE GENOMIC DNA]</scope>
    <source>
        <strain evidence="2">12SD80</strain>
    </source>
</reference>
<sequence length="298" mass="33299">MTSPNQASTRLVRLPSTPNLLRPPIPLHHKLQPHQLMRHVKFQCRSKTTRPKMICDQSKDPYCTVRICNSCLIVKPVYDHIPELRPPIFQFVPGGRMLCVKCRPICPCISCRRRRGEEEQCLRGRVSSRLEKECRPPAEKKTPATAIRREVASTRNAGDHGKHDRLHHGAAPPAFLPLPTHNSHTTAPSRSLPSIKHPKAKQARPSNDSGASGSNSLLNSSNIHLLAELLTARNSSNPVIRKEPTESQLSSPPNESHIQGYLDFLGVRNKTRTLEVLEANGFHSHKIFNSPGLSENLM</sequence>
<feature type="compositionally biased region" description="Polar residues" evidence="1">
    <location>
        <begin position="180"/>
        <end position="192"/>
    </location>
</feature>
<evidence type="ECO:0008006" key="4">
    <source>
        <dbReference type="Google" id="ProtNLM"/>
    </source>
</evidence>
<feature type="region of interest" description="Disordered" evidence="1">
    <location>
        <begin position="236"/>
        <end position="255"/>
    </location>
</feature>
<feature type="region of interest" description="Disordered" evidence="1">
    <location>
        <begin position="155"/>
        <end position="216"/>
    </location>
</feature>
<accession>A0A2N5SSL8</accession>
<evidence type="ECO:0000313" key="3">
    <source>
        <dbReference type="Proteomes" id="UP000235392"/>
    </source>
</evidence>
<dbReference type="Proteomes" id="UP000235392">
    <property type="component" value="Unassembled WGS sequence"/>
</dbReference>
<name>A0A2N5SSL8_9BASI</name>
<dbReference type="EMBL" id="PGCI01000777">
    <property type="protein sequence ID" value="PLW16236.1"/>
    <property type="molecule type" value="Genomic_DNA"/>
</dbReference>
<feature type="compositionally biased region" description="Low complexity" evidence="1">
    <location>
        <begin position="206"/>
        <end position="216"/>
    </location>
</feature>
<comment type="caution">
    <text evidence="2">The sequence shown here is derived from an EMBL/GenBank/DDBJ whole genome shotgun (WGS) entry which is preliminary data.</text>
</comment>
<feature type="compositionally biased region" description="Polar residues" evidence="1">
    <location>
        <begin position="246"/>
        <end position="255"/>
    </location>
</feature>
<evidence type="ECO:0000313" key="2">
    <source>
        <dbReference type="EMBL" id="PLW16236.1"/>
    </source>
</evidence>
<organism evidence="2 3">
    <name type="scientific">Puccinia coronata f. sp. avenae</name>
    <dbReference type="NCBI Taxonomy" id="200324"/>
    <lineage>
        <taxon>Eukaryota</taxon>
        <taxon>Fungi</taxon>
        <taxon>Dikarya</taxon>
        <taxon>Basidiomycota</taxon>
        <taxon>Pucciniomycotina</taxon>
        <taxon>Pucciniomycetes</taxon>
        <taxon>Pucciniales</taxon>
        <taxon>Pucciniaceae</taxon>
        <taxon>Puccinia</taxon>
    </lineage>
</organism>
<gene>
    <name evidence="2" type="ORF">PCASD_18108</name>
</gene>
<protein>
    <recommendedName>
        <fullName evidence="4">Zinc-finger domain-containing protein</fullName>
    </recommendedName>
</protein>